<proteinExistence type="predicted"/>
<evidence type="ECO:0000313" key="3">
    <source>
        <dbReference type="Proteomes" id="UP000283077"/>
    </source>
</evidence>
<keyword evidence="3" id="KW-1185">Reference proteome</keyword>
<dbReference type="AlphaFoldDB" id="A0A437QRY3"/>
<dbReference type="OrthoDB" id="371169at2"/>
<evidence type="ECO:0000313" key="2">
    <source>
        <dbReference type="EMBL" id="RVU37276.1"/>
    </source>
</evidence>
<feature type="domain" description="DUF1653" evidence="1">
    <location>
        <begin position="12"/>
        <end position="72"/>
    </location>
</feature>
<dbReference type="Gene3D" id="2.30.30.320">
    <property type="entry name" value="DUF1653-like domain"/>
    <property type="match status" value="1"/>
</dbReference>
<accession>A0A437QRY3</accession>
<reference evidence="2 3" key="1">
    <citation type="submission" date="2019-01" db="EMBL/GenBank/DDBJ databases">
        <authorList>
            <person name="Chen W.-M."/>
        </authorList>
    </citation>
    <scope>NUCLEOTIDE SEQUENCE [LARGE SCALE GENOMIC DNA]</scope>
    <source>
        <strain evidence="2 3">KYPC3</strain>
    </source>
</reference>
<name>A0A437QRY3_9GAMM</name>
<sequence length="81" mass="9233">MLDHGDGSVPLGYYQHYKGPCYQLLAIAMHSEDELPYAVYRALYGDYGLWVRPLSMFTETVTIQGEEVPRFQFVGTERPAS</sequence>
<gene>
    <name evidence="2" type="ORF">EOE67_11675</name>
</gene>
<dbReference type="Proteomes" id="UP000283077">
    <property type="component" value="Unassembled WGS sequence"/>
</dbReference>
<evidence type="ECO:0000259" key="1">
    <source>
        <dbReference type="Pfam" id="PF07866"/>
    </source>
</evidence>
<dbReference type="InterPro" id="IPR037135">
    <property type="entry name" value="DUF1653-like_dom_sf"/>
</dbReference>
<protein>
    <submittedName>
        <fullName evidence="2">DUF1653 domain-containing protein</fullName>
    </submittedName>
</protein>
<organism evidence="2 3">
    <name type="scientific">Rheinheimera riviphila</name>
    <dbReference type="NCBI Taxonomy" id="1834037"/>
    <lineage>
        <taxon>Bacteria</taxon>
        <taxon>Pseudomonadati</taxon>
        <taxon>Pseudomonadota</taxon>
        <taxon>Gammaproteobacteria</taxon>
        <taxon>Chromatiales</taxon>
        <taxon>Chromatiaceae</taxon>
        <taxon>Rheinheimera</taxon>
    </lineage>
</organism>
<dbReference type="EMBL" id="SACS01000011">
    <property type="protein sequence ID" value="RVU37276.1"/>
    <property type="molecule type" value="Genomic_DNA"/>
</dbReference>
<dbReference type="Pfam" id="PF07866">
    <property type="entry name" value="DUF1653"/>
    <property type="match status" value="1"/>
</dbReference>
<dbReference type="InterPro" id="IPR023387">
    <property type="entry name" value="DUF1653-like_dom"/>
</dbReference>
<comment type="caution">
    <text evidence="2">The sequence shown here is derived from an EMBL/GenBank/DDBJ whole genome shotgun (WGS) entry which is preliminary data.</text>
</comment>